<keyword evidence="4" id="KW-0418">Kinase</keyword>
<feature type="non-terminal residue" evidence="10">
    <location>
        <position position="286"/>
    </location>
</feature>
<dbReference type="CDD" id="cd14003">
    <property type="entry name" value="STKc_AMPK-like"/>
    <property type="match status" value="1"/>
</dbReference>
<feature type="region of interest" description="Disordered" evidence="8">
    <location>
        <begin position="1"/>
        <end position="44"/>
    </location>
</feature>
<dbReference type="PROSITE" id="PS00108">
    <property type="entry name" value="PROTEIN_KINASE_ST"/>
    <property type="match status" value="1"/>
</dbReference>
<dbReference type="OMA" id="SCCPSDV"/>
<dbReference type="GO" id="GO:0005524">
    <property type="term" value="F:ATP binding"/>
    <property type="evidence" value="ECO:0007669"/>
    <property type="project" value="UniProtKB-UniRule"/>
</dbReference>
<evidence type="ECO:0000313" key="10">
    <source>
        <dbReference type="EMBL" id="EGB04927.1"/>
    </source>
</evidence>
<dbReference type="OrthoDB" id="193931at2759"/>
<dbReference type="Pfam" id="PF00069">
    <property type="entry name" value="Pkinase"/>
    <property type="match status" value="1"/>
</dbReference>
<evidence type="ECO:0000313" key="11">
    <source>
        <dbReference type="Proteomes" id="UP000002729"/>
    </source>
</evidence>
<dbReference type="EMBL" id="GL833145">
    <property type="protein sequence ID" value="EGB04927.1"/>
    <property type="molecule type" value="Genomic_DNA"/>
</dbReference>
<dbReference type="FunFam" id="1.10.510.10:FF:000571">
    <property type="entry name" value="Maternal embryonic leucine zipper kinase"/>
    <property type="match status" value="1"/>
</dbReference>
<evidence type="ECO:0000256" key="1">
    <source>
        <dbReference type="ARBA" id="ARBA00022527"/>
    </source>
</evidence>
<dbReference type="PANTHER" id="PTHR24346">
    <property type="entry name" value="MAP/MICROTUBULE AFFINITY-REGULATING KINASE"/>
    <property type="match status" value="1"/>
</dbReference>
<dbReference type="SUPFAM" id="SSF56112">
    <property type="entry name" value="Protein kinase-like (PK-like)"/>
    <property type="match status" value="1"/>
</dbReference>
<dbReference type="PROSITE" id="PS00107">
    <property type="entry name" value="PROTEIN_KINASE_ATP"/>
    <property type="match status" value="1"/>
</dbReference>
<dbReference type="KEGG" id="aaf:AURANDRAFT_31720"/>
<dbReference type="eggNOG" id="KOG0583">
    <property type="taxonomic scope" value="Eukaryota"/>
</dbReference>
<keyword evidence="3 6" id="KW-0547">Nucleotide-binding</keyword>
<keyword evidence="11" id="KW-1185">Reference proteome</keyword>
<dbReference type="GO" id="GO:0004674">
    <property type="term" value="F:protein serine/threonine kinase activity"/>
    <property type="evidence" value="ECO:0007669"/>
    <property type="project" value="UniProtKB-KW"/>
</dbReference>
<feature type="domain" description="Protein kinase" evidence="9">
    <location>
        <begin position="53"/>
        <end position="286"/>
    </location>
</feature>
<dbReference type="FunFam" id="3.30.200.20:FF:000003">
    <property type="entry name" value="Non-specific serine/threonine protein kinase"/>
    <property type="match status" value="1"/>
</dbReference>
<proteinExistence type="inferred from homology"/>
<dbReference type="InParanoid" id="F0YIP5"/>
<keyword evidence="5 6" id="KW-0067">ATP-binding</keyword>
<gene>
    <name evidence="10" type="ORF">AURANDRAFT_31720</name>
</gene>
<comment type="similarity">
    <text evidence="7">Belongs to the protein kinase superfamily.</text>
</comment>
<dbReference type="GO" id="GO:0035556">
    <property type="term" value="P:intracellular signal transduction"/>
    <property type="evidence" value="ECO:0007669"/>
    <property type="project" value="TreeGrafter"/>
</dbReference>
<keyword evidence="2" id="KW-0808">Transferase</keyword>
<evidence type="ECO:0000256" key="7">
    <source>
        <dbReference type="RuleBase" id="RU000304"/>
    </source>
</evidence>
<organism evidence="11">
    <name type="scientific">Aureococcus anophagefferens</name>
    <name type="common">Harmful bloom alga</name>
    <dbReference type="NCBI Taxonomy" id="44056"/>
    <lineage>
        <taxon>Eukaryota</taxon>
        <taxon>Sar</taxon>
        <taxon>Stramenopiles</taxon>
        <taxon>Ochrophyta</taxon>
        <taxon>Pelagophyceae</taxon>
        <taxon>Pelagomonadales</taxon>
        <taxon>Pelagomonadaceae</taxon>
        <taxon>Aureococcus</taxon>
    </lineage>
</organism>
<evidence type="ECO:0000256" key="8">
    <source>
        <dbReference type="SAM" id="MobiDB-lite"/>
    </source>
</evidence>
<dbReference type="Proteomes" id="UP000002729">
    <property type="component" value="Unassembled WGS sequence"/>
</dbReference>
<evidence type="ECO:0000256" key="5">
    <source>
        <dbReference type="ARBA" id="ARBA00022840"/>
    </source>
</evidence>
<dbReference type="RefSeq" id="XP_009040282.1">
    <property type="nucleotide sequence ID" value="XM_009042034.1"/>
</dbReference>
<name>F0YIP5_AURAN</name>
<evidence type="ECO:0000256" key="4">
    <source>
        <dbReference type="ARBA" id="ARBA00022777"/>
    </source>
</evidence>
<evidence type="ECO:0000259" key="9">
    <source>
        <dbReference type="PROSITE" id="PS50011"/>
    </source>
</evidence>
<evidence type="ECO:0000256" key="3">
    <source>
        <dbReference type="ARBA" id="ARBA00022741"/>
    </source>
</evidence>
<dbReference type="AlphaFoldDB" id="F0YIP5"/>
<evidence type="ECO:0000256" key="2">
    <source>
        <dbReference type="ARBA" id="ARBA00022679"/>
    </source>
</evidence>
<dbReference type="PANTHER" id="PTHR24346:SF82">
    <property type="entry name" value="KP78A-RELATED"/>
    <property type="match status" value="1"/>
</dbReference>
<dbReference type="GeneID" id="20221035"/>
<dbReference type="InterPro" id="IPR011009">
    <property type="entry name" value="Kinase-like_dom_sf"/>
</dbReference>
<feature type="compositionally biased region" description="Basic residues" evidence="8">
    <location>
        <begin position="14"/>
        <end position="39"/>
    </location>
</feature>
<evidence type="ECO:0000256" key="6">
    <source>
        <dbReference type="PROSITE-ProRule" id="PRU10141"/>
    </source>
</evidence>
<dbReference type="InterPro" id="IPR008271">
    <property type="entry name" value="Ser/Thr_kinase_AS"/>
</dbReference>
<dbReference type="PROSITE" id="PS50011">
    <property type="entry name" value="PROTEIN_KINASE_DOM"/>
    <property type="match status" value="1"/>
</dbReference>
<reference evidence="10 11" key="1">
    <citation type="journal article" date="2011" name="Proc. Natl. Acad. Sci. U.S.A.">
        <title>Niche of harmful alga Aureococcus anophagefferens revealed through ecogenomics.</title>
        <authorList>
            <person name="Gobler C.J."/>
            <person name="Berry D.L."/>
            <person name="Dyhrman S.T."/>
            <person name="Wilhelm S.W."/>
            <person name="Salamov A."/>
            <person name="Lobanov A.V."/>
            <person name="Zhang Y."/>
            <person name="Collier J.L."/>
            <person name="Wurch L.L."/>
            <person name="Kustka A.B."/>
            <person name="Dill B.D."/>
            <person name="Shah M."/>
            <person name="VerBerkmoes N.C."/>
            <person name="Kuo A."/>
            <person name="Terry A."/>
            <person name="Pangilinan J."/>
            <person name="Lindquist E.A."/>
            <person name="Lucas S."/>
            <person name="Paulsen I.T."/>
            <person name="Hattenrath-Lehmann T.K."/>
            <person name="Talmage S.C."/>
            <person name="Walker E.A."/>
            <person name="Koch F."/>
            <person name="Burson A.M."/>
            <person name="Marcoval M.A."/>
            <person name="Tang Y.Z."/>
            <person name="Lecleir G.R."/>
            <person name="Coyne K.J."/>
            <person name="Berg G.M."/>
            <person name="Bertrand E.M."/>
            <person name="Saito M.A."/>
            <person name="Gladyshev V.N."/>
            <person name="Grigoriev I.V."/>
        </authorList>
    </citation>
    <scope>NUCLEOTIDE SEQUENCE [LARGE SCALE GENOMIC DNA]</scope>
    <source>
        <strain evidence="11">CCMP 1984</strain>
    </source>
</reference>
<sequence length="286" mass="32209">MTALPWAPALNKPRTPRLGHRPRPGPGRTGHHGRARQHRDKCGQNRARTVGHYLMGRTLGEGSFGKVRLGTHILTGEKVAVKILEKSRLVEAADVQRVAREIKILKRNRHRNIIQLFEVLDTPTAIYLIMENADAGEMFNYIVQHKRVDEIEACRFFHQIMDGAEYLHEMEVTHRDLKPENLLLQNSKQGLLVKIVDFGLSNTHDGGSLLQTACGSPCYAAPEMIAGLKYWGPKADIWSMGVILYALVCGYLPFEDSNTSILYKKIMSGIYSCPNWISPDVRDLIS</sequence>
<feature type="binding site" evidence="6">
    <location>
        <position position="82"/>
    </location>
    <ligand>
        <name>ATP</name>
        <dbReference type="ChEBI" id="CHEBI:30616"/>
    </ligand>
</feature>
<dbReference type="SMART" id="SM00220">
    <property type="entry name" value="S_TKc"/>
    <property type="match status" value="1"/>
</dbReference>
<protein>
    <recommendedName>
        <fullName evidence="9">Protein kinase domain-containing protein</fullName>
    </recommendedName>
</protein>
<dbReference type="GO" id="GO:0005737">
    <property type="term" value="C:cytoplasm"/>
    <property type="evidence" value="ECO:0007669"/>
    <property type="project" value="TreeGrafter"/>
</dbReference>
<dbReference type="InterPro" id="IPR000719">
    <property type="entry name" value="Prot_kinase_dom"/>
</dbReference>
<dbReference type="InterPro" id="IPR017441">
    <property type="entry name" value="Protein_kinase_ATP_BS"/>
</dbReference>
<keyword evidence="1 7" id="KW-0723">Serine/threonine-protein kinase</keyword>
<dbReference type="Gene3D" id="1.10.510.10">
    <property type="entry name" value="Transferase(Phosphotransferase) domain 1"/>
    <property type="match status" value="1"/>
</dbReference>
<accession>F0YIP5</accession>